<protein>
    <submittedName>
        <fullName evidence="1">Uncharacterized protein</fullName>
    </submittedName>
</protein>
<sequence>MSTGHANSAEDLLNRLEAMVMSGMPMPVEAIRSQICSAIELVVHLRRLRDGTRKVAEIVELQGMSGGKIVVRPIYRLKADMHERRPIGA</sequence>
<dbReference type="Gene3D" id="3.40.50.300">
    <property type="entry name" value="P-loop containing nucleotide triphosphate hydrolases"/>
    <property type="match status" value="1"/>
</dbReference>
<dbReference type="EMBL" id="MOXJ01000022">
    <property type="protein sequence ID" value="PDO10002.1"/>
    <property type="molecule type" value="Genomic_DNA"/>
</dbReference>
<evidence type="ECO:0000313" key="1">
    <source>
        <dbReference type="EMBL" id="PDO10002.1"/>
    </source>
</evidence>
<organism evidence="1 2">
    <name type="scientific">Candidatus Reconcilbacillus cellulovorans</name>
    <dbReference type="NCBI Taxonomy" id="1906605"/>
    <lineage>
        <taxon>Bacteria</taxon>
        <taxon>Bacillati</taxon>
        <taxon>Bacillota</taxon>
        <taxon>Bacilli</taxon>
        <taxon>Bacillales</taxon>
        <taxon>Paenibacillaceae</taxon>
        <taxon>Candidatus Reconcilbacillus</taxon>
    </lineage>
</organism>
<gene>
    <name evidence="1" type="ORF">BLM47_09770</name>
</gene>
<proteinExistence type="predicted"/>
<evidence type="ECO:0000313" key="2">
    <source>
        <dbReference type="Proteomes" id="UP000243688"/>
    </source>
</evidence>
<name>A0A2A6DZ89_9BACL</name>
<dbReference type="Proteomes" id="UP000243688">
    <property type="component" value="Unassembled WGS sequence"/>
</dbReference>
<dbReference type="InterPro" id="IPR027417">
    <property type="entry name" value="P-loop_NTPase"/>
</dbReference>
<reference evidence="1 2" key="1">
    <citation type="submission" date="2016-12" db="EMBL/GenBank/DDBJ databases">
        <title>Candidatus Reconcilibacillus cellulovorans genome.</title>
        <authorList>
            <person name="Kolinko S."/>
            <person name="Wu Y.-W."/>
            <person name="Tachea F."/>
            <person name="Denzel E."/>
            <person name="Hiras J."/>
            <person name="Baecker N."/>
            <person name="Chan L.J."/>
            <person name="Eichorst S.A."/>
            <person name="Frey D."/>
            <person name="Adams P.D."/>
            <person name="Pray T."/>
            <person name="Tanjore D."/>
            <person name="Petzold C.J."/>
            <person name="Gladden J.M."/>
            <person name="Simmons B.A."/>
            <person name="Singer S.W."/>
        </authorList>
    </citation>
    <scope>NUCLEOTIDE SEQUENCE [LARGE SCALE GENOMIC DNA]</scope>
    <source>
        <strain evidence="1">JTherm</strain>
    </source>
</reference>
<dbReference type="AlphaFoldDB" id="A0A2A6DZ89"/>
<comment type="caution">
    <text evidence="1">The sequence shown here is derived from an EMBL/GenBank/DDBJ whole genome shotgun (WGS) entry which is preliminary data.</text>
</comment>
<accession>A0A2A6DZ89</accession>